<geneLocation type="plasmid" evidence="2">
    <name>pEMSRR6</name>
</geneLocation>
<sequence>MQNHEITTAKKAIGILSIIVILCCVVLFQKKNAYDNNVKELEDLKSKQIEVIKNNQKVKAMQEAQYKELGNAEIKEQSRKFFNLFYNWNSWEKYTKNMKEIQKEFPQIVKSSPVDISGTMVGTGNSPISSYTADYYTTNQKGKMVELITQTRNTPTTATTTIWRGVTSIGENQLFYLEDLDSYVRAE</sequence>
<geneLocation type="plasmid" evidence="3">
    <name>pZY2</name>
</geneLocation>
<dbReference type="RefSeq" id="WP_016922277.1">
    <property type="nucleotide sequence ID" value="NZ_CAWPDR010000070.1"/>
</dbReference>
<dbReference type="AlphaFoldDB" id="A0A3G1TV13"/>
<dbReference type="EMBL" id="MG640601">
    <property type="protein sequence ID" value="AYF52741.1"/>
    <property type="molecule type" value="Genomic_DNA"/>
</dbReference>
<evidence type="ECO:0000313" key="3">
    <source>
        <dbReference type="EMBL" id="QHT44814.1"/>
    </source>
</evidence>
<accession>A0A3G1TV13</accession>
<feature type="transmembrane region" description="Helical" evidence="1">
    <location>
        <begin position="12"/>
        <end position="29"/>
    </location>
</feature>
<evidence type="ECO:0000256" key="1">
    <source>
        <dbReference type="SAM" id="Phobius"/>
    </source>
</evidence>
<dbReference type="EMBL" id="CP039730">
    <property type="protein sequence ID" value="QHT44814.1"/>
    <property type="molecule type" value="Genomic_DNA"/>
</dbReference>
<reference evidence="2" key="1">
    <citation type="submission" date="2017-11" db="EMBL/GenBank/DDBJ databases">
        <title>The Silenced vanM Gene Cluster on Plasmid was Prevalent in Clinical Isolates of Enterococci from Hangzhou, China.</title>
        <authorList>
            <person name="Sun L."/>
            <person name="Qu T."/>
            <person name="Chen Y."/>
            <person name="Fu Y."/>
            <person name="Yang Q."/>
            <person name="Yu Y."/>
        </authorList>
    </citation>
    <scope>NUCLEOTIDE SEQUENCE</scope>
    <source>
        <strain evidence="2">SRR6</strain>
        <plasmid evidence="2">pEMSRR6</plasmid>
    </source>
</reference>
<protein>
    <submittedName>
        <fullName evidence="2">Uncharacterized protein</fullName>
    </submittedName>
</protein>
<evidence type="ECO:0000313" key="2">
    <source>
        <dbReference type="EMBL" id="AYF52741.1"/>
    </source>
</evidence>
<proteinExistence type="predicted"/>
<gene>
    <name evidence="3" type="ORF">FCF09_14100</name>
</gene>
<organism evidence="2">
    <name type="scientific">Enterococcus faecium</name>
    <name type="common">Streptococcus faecium</name>
    <dbReference type="NCBI Taxonomy" id="1352"/>
    <lineage>
        <taxon>Bacteria</taxon>
        <taxon>Bacillati</taxon>
        <taxon>Bacillota</taxon>
        <taxon>Bacilli</taxon>
        <taxon>Lactobacillales</taxon>
        <taxon>Enterococcaceae</taxon>
        <taxon>Enterococcus</taxon>
    </lineage>
</organism>
<keyword evidence="1" id="KW-0472">Membrane</keyword>
<reference evidence="3" key="2">
    <citation type="journal article" date="2020" name="J. Antimicrob. Chemother.">
        <title>Tandem amplification of the vanM gene cluster drives vancomycin resistance in vancomycin-variable enterococci.</title>
        <authorList>
            <person name="Sun L."/>
            <person name="Chen Y."/>
            <person name="Hua X."/>
            <person name="Chen Y."/>
            <person name="Hong J."/>
            <person name="Wu X."/>
            <person name="Jiang Y."/>
            <person name="van Schaik W."/>
            <person name="Qu T."/>
            <person name="Yu Y."/>
        </authorList>
    </citation>
    <scope>NUCLEOTIDE SEQUENCE [LARGE SCALE GENOMIC DNA]</scope>
    <source>
        <strain evidence="3">ZY2</strain>
        <plasmid evidence="3">pZY2</plasmid>
    </source>
</reference>
<keyword evidence="1" id="KW-0812">Transmembrane</keyword>
<keyword evidence="1" id="KW-1133">Transmembrane helix</keyword>
<keyword evidence="2" id="KW-0614">Plasmid</keyword>
<dbReference type="GeneID" id="66455772"/>
<name>A0A3G1TV13_ENTFC</name>